<organism evidence="1 2">
    <name type="scientific">Novosphingobium clariflavum</name>
    <dbReference type="NCBI Taxonomy" id="2029884"/>
    <lineage>
        <taxon>Bacteria</taxon>
        <taxon>Pseudomonadati</taxon>
        <taxon>Pseudomonadota</taxon>
        <taxon>Alphaproteobacteria</taxon>
        <taxon>Sphingomonadales</taxon>
        <taxon>Sphingomonadaceae</taxon>
        <taxon>Novosphingobium</taxon>
    </lineage>
</organism>
<comment type="caution">
    <text evidence="1">The sequence shown here is derived from an EMBL/GenBank/DDBJ whole genome shotgun (WGS) entry which is preliminary data.</text>
</comment>
<evidence type="ECO:0008006" key="3">
    <source>
        <dbReference type="Google" id="ProtNLM"/>
    </source>
</evidence>
<protein>
    <recommendedName>
        <fullName evidence="3">SnoaL-like domain-containing protein</fullName>
    </recommendedName>
</protein>
<keyword evidence="2" id="KW-1185">Reference proteome</keyword>
<name>A0ABV6S9I4_9SPHN</name>
<gene>
    <name evidence="1" type="ORF">ACFFF8_12880</name>
</gene>
<reference evidence="1 2" key="1">
    <citation type="submission" date="2024-09" db="EMBL/GenBank/DDBJ databases">
        <authorList>
            <person name="Sun Q."/>
            <person name="Mori K."/>
        </authorList>
    </citation>
    <scope>NUCLEOTIDE SEQUENCE [LARGE SCALE GENOMIC DNA]</scope>
    <source>
        <strain evidence="1 2">CICC 11035S</strain>
    </source>
</reference>
<dbReference type="RefSeq" id="WP_267222422.1">
    <property type="nucleotide sequence ID" value="NZ_JAPCWC010000015.1"/>
</dbReference>
<accession>A0ABV6S9I4</accession>
<dbReference type="Proteomes" id="UP001589858">
    <property type="component" value="Unassembled WGS sequence"/>
</dbReference>
<evidence type="ECO:0000313" key="1">
    <source>
        <dbReference type="EMBL" id="MFC0685494.1"/>
    </source>
</evidence>
<dbReference type="EMBL" id="JBHLTM010000050">
    <property type="protein sequence ID" value="MFC0685494.1"/>
    <property type="molecule type" value="Genomic_DNA"/>
</dbReference>
<evidence type="ECO:0000313" key="2">
    <source>
        <dbReference type="Proteomes" id="UP001589858"/>
    </source>
</evidence>
<proteinExistence type="predicted"/>
<sequence>MPAPSLARDASTPDCEAPPARYLGDLLHAFGEKAVEAINLAGGSESKASDAKLRRLLGDHAEFSLGGGDVGRPLGEGVAAIRKMAREMRADTFRFLNWDYIPTPVGDRCAKQELTIEFVDSGQDYVFPVKFTFENGRIVAGAGWRRSFTSGPIAPVRD</sequence>